<evidence type="ECO:0000256" key="12">
    <source>
        <dbReference type="ARBA" id="ARBA00022837"/>
    </source>
</evidence>
<evidence type="ECO:0000256" key="10">
    <source>
        <dbReference type="ARBA" id="ARBA00022729"/>
    </source>
</evidence>
<dbReference type="KEGG" id="hazt:108674068"/>
<feature type="non-terminal residue" evidence="20">
    <location>
        <position position="510"/>
    </location>
</feature>
<dbReference type="InterPro" id="IPR018247">
    <property type="entry name" value="EF_Hand_1_Ca_BS"/>
</dbReference>
<protein>
    <submittedName>
        <fullName evidence="20">Nucleobindin-2</fullName>
    </submittedName>
</protein>
<evidence type="ECO:0000256" key="7">
    <source>
        <dbReference type="ARBA" id="ARBA00022525"/>
    </source>
</evidence>
<evidence type="ECO:0000256" key="8">
    <source>
        <dbReference type="ARBA" id="ARBA00022553"/>
    </source>
</evidence>
<dbReference type="CTD" id="4924"/>
<evidence type="ECO:0000256" key="6">
    <source>
        <dbReference type="ARBA" id="ARBA00022490"/>
    </source>
</evidence>
<keyword evidence="8" id="KW-0597">Phosphoprotein</keyword>
<feature type="chain" id="PRO_5038001192" evidence="17">
    <location>
        <begin position="22"/>
        <end position="510"/>
    </location>
</feature>
<dbReference type="InterPro" id="IPR040250">
    <property type="entry name" value="Nucleobindin"/>
</dbReference>
<keyword evidence="10 17" id="KW-0732">Signal</keyword>
<evidence type="ECO:0000256" key="17">
    <source>
        <dbReference type="SAM" id="SignalP"/>
    </source>
</evidence>
<dbReference type="GO" id="GO:0005085">
    <property type="term" value="F:guanyl-nucleotide exchange factor activity"/>
    <property type="evidence" value="ECO:0007669"/>
    <property type="project" value="UniProtKB-KW"/>
</dbReference>
<dbReference type="GO" id="GO:0003677">
    <property type="term" value="F:DNA binding"/>
    <property type="evidence" value="ECO:0007669"/>
    <property type="project" value="UniProtKB-KW"/>
</dbReference>
<dbReference type="PANTHER" id="PTHR19237:SF20">
    <property type="entry name" value="NUCLEOBINDIN 1"/>
    <property type="match status" value="1"/>
</dbReference>
<keyword evidence="6" id="KW-0963">Cytoplasm</keyword>
<name>A0A8B7NX44_HYAAZ</name>
<dbReference type="InterPro" id="IPR011992">
    <property type="entry name" value="EF-hand-dom_pair"/>
</dbReference>
<dbReference type="GO" id="GO:0016020">
    <property type="term" value="C:membrane"/>
    <property type="evidence" value="ECO:0007669"/>
    <property type="project" value="UniProtKB-SubCell"/>
</dbReference>
<evidence type="ECO:0000256" key="5">
    <source>
        <dbReference type="ARBA" id="ARBA00008063"/>
    </source>
</evidence>
<feature type="region of interest" description="Disordered" evidence="16">
    <location>
        <begin position="473"/>
        <end position="510"/>
    </location>
</feature>
<dbReference type="GO" id="GO:0005793">
    <property type="term" value="C:endoplasmic reticulum-Golgi intermediate compartment"/>
    <property type="evidence" value="ECO:0007669"/>
    <property type="project" value="TreeGrafter"/>
</dbReference>
<keyword evidence="19" id="KW-1185">Reference proteome</keyword>
<dbReference type="InterPro" id="IPR057576">
    <property type="entry name" value="NUCB1_N"/>
</dbReference>
<dbReference type="PROSITE" id="PS50222">
    <property type="entry name" value="EF_HAND_2"/>
    <property type="match status" value="1"/>
</dbReference>
<keyword evidence="7" id="KW-0964">Secreted</keyword>
<sequence length="510" mass="59603">MKFSSLSIAIFVALLCSVIHSLPVKEKQPELTEEQQKEALKDEPPVLQDWELSLEYGRYLKEVIQALESDPSFRKKLEDAEADDIKSGKIARELHFVDHNVRTKLDELKRRELERIRHLAVQANELSNGLDHNALKVPVHLDHKNPTRFEVEDLRKLIKQTSDDLEKMDAQRRKDFSQYEMQKEFEYKQQLEHMTAEERKKAEEEHEMRIKKHKDHPKLHHPGSKQQLEQVWEEEDHMNKQEFNPKTFFHLHDLDGNGHWDENEVRALFLKELEKAYDPNASEDDLHERDEEMERMREHIFAEADANDDDLISYDEFLEQTRRNEFERDEGWQTLDEQELYSQSQYEQYEQQRLRELQAAGVYVPPNAIPLPHPDQQYQVYQGYHPNQVPMAHPGQVPMAHPGQVMGQVPMAHPGQVPMAHPGQVPMAHPGQVMGQVPMAHPNQMVGHQPVGQVPIHAGQVPPLQRVAQVQPGYNAQPISGHEAMQQQQQAYQQQQQQQVYQQQLQQQQA</sequence>
<feature type="compositionally biased region" description="Low complexity" evidence="16">
    <location>
        <begin position="486"/>
        <end position="510"/>
    </location>
</feature>
<dbReference type="PROSITE" id="PS00018">
    <property type="entry name" value="EF_HAND_1"/>
    <property type="match status" value="1"/>
</dbReference>
<dbReference type="GO" id="GO:0005794">
    <property type="term" value="C:Golgi apparatus"/>
    <property type="evidence" value="ECO:0007669"/>
    <property type="project" value="UniProtKB-SubCell"/>
</dbReference>
<dbReference type="RefSeq" id="XP_018017456.2">
    <property type="nucleotide sequence ID" value="XM_018161967.2"/>
</dbReference>
<evidence type="ECO:0000256" key="2">
    <source>
        <dbReference type="ARBA" id="ARBA00004496"/>
    </source>
</evidence>
<evidence type="ECO:0000256" key="13">
    <source>
        <dbReference type="ARBA" id="ARBA00023034"/>
    </source>
</evidence>
<dbReference type="OrthoDB" id="5982823at2759"/>
<keyword evidence="11" id="KW-0677">Repeat</keyword>
<dbReference type="Pfam" id="PF25434">
    <property type="entry name" value="NUCB1_N"/>
    <property type="match status" value="1"/>
</dbReference>
<dbReference type="Gene3D" id="1.10.238.10">
    <property type="entry name" value="EF-hand"/>
    <property type="match status" value="1"/>
</dbReference>
<evidence type="ECO:0000313" key="19">
    <source>
        <dbReference type="Proteomes" id="UP000694843"/>
    </source>
</evidence>
<evidence type="ECO:0000256" key="16">
    <source>
        <dbReference type="SAM" id="MobiDB-lite"/>
    </source>
</evidence>
<dbReference type="AlphaFoldDB" id="A0A8B7NX44"/>
<dbReference type="SUPFAM" id="SSF47473">
    <property type="entry name" value="EF-hand"/>
    <property type="match status" value="1"/>
</dbReference>
<dbReference type="PANTHER" id="PTHR19237">
    <property type="entry name" value="NUCLEOBINDIN"/>
    <property type="match status" value="1"/>
</dbReference>
<keyword evidence="14" id="KW-0238">DNA-binding</keyword>
<dbReference type="OMA" id="QETDTNH"/>
<comment type="similarity">
    <text evidence="5">Belongs to the nucleobindin family.</text>
</comment>
<keyword evidence="13" id="KW-0333">Golgi apparatus</keyword>
<dbReference type="Proteomes" id="UP000694843">
    <property type="component" value="Unplaced"/>
</dbReference>
<reference evidence="20" key="1">
    <citation type="submission" date="2025-08" db="UniProtKB">
        <authorList>
            <consortium name="RefSeq"/>
        </authorList>
    </citation>
    <scope>IDENTIFICATION</scope>
    <source>
        <tissue evidence="20">Whole organism</tissue>
    </source>
</reference>
<keyword evidence="15" id="KW-0472">Membrane</keyword>
<dbReference type="InterPro" id="IPR002048">
    <property type="entry name" value="EF_hand_dom"/>
</dbReference>
<dbReference type="GO" id="GO:0005509">
    <property type="term" value="F:calcium ion binding"/>
    <property type="evidence" value="ECO:0007669"/>
    <property type="project" value="InterPro"/>
</dbReference>
<accession>A0A8B7NX44</accession>
<evidence type="ECO:0000256" key="14">
    <source>
        <dbReference type="ARBA" id="ARBA00023125"/>
    </source>
</evidence>
<organism evidence="19 20">
    <name type="scientific">Hyalella azteca</name>
    <name type="common">Amphipod</name>
    <dbReference type="NCBI Taxonomy" id="294128"/>
    <lineage>
        <taxon>Eukaryota</taxon>
        <taxon>Metazoa</taxon>
        <taxon>Ecdysozoa</taxon>
        <taxon>Arthropoda</taxon>
        <taxon>Crustacea</taxon>
        <taxon>Multicrustacea</taxon>
        <taxon>Malacostraca</taxon>
        <taxon>Eumalacostraca</taxon>
        <taxon>Peracarida</taxon>
        <taxon>Amphipoda</taxon>
        <taxon>Senticaudata</taxon>
        <taxon>Talitrida</taxon>
        <taxon>Talitroidea</taxon>
        <taxon>Hyalellidae</taxon>
        <taxon>Hyalella</taxon>
    </lineage>
</organism>
<evidence type="ECO:0000256" key="1">
    <source>
        <dbReference type="ARBA" id="ARBA00004170"/>
    </source>
</evidence>
<feature type="domain" description="EF-hand" evidence="18">
    <location>
        <begin position="292"/>
        <end position="327"/>
    </location>
</feature>
<comment type="subcellular location">
    <subcellularLocation>
        <location evidence="2">Cytoplasm</location>
    </subcellularLocation>
    <subcellularLocation>
        <location evidence="3">Golgi apparatus</location>
    </subcellularLocation>
    <subcellularLocation>
        <location evidence="1">Membrane</location>
        <topology evidence="1">Peripheral membrane protein</topology>
    </subcellularLocation>
    <subcellularLocation>
        <location evidence="4">Secreted</location>
    </subcellularLocation>
</comment>
<evidence type="ECO:0000256" key="11">
    <source>
        <dbReference type="ARBA" id="ARBA00022737"/>
    </source>
</evidence>
<evidence type="ECO:0000256" key="15">
    <source>
        <dbReference type="ARBA" id="ARBA00023136"/>
    </source>
</evidence>
<feature type="signal peptide" evidence="17">
    <location>
        <begin position="1"/>
        <end position="21"/>
    </location>
</feature>
<evidence type="ECO:0000256" key="9">
    <source>
        <dbReference type="ARBA" id="ARBA00022658"/>
    </source>
</evidence>
<dbReference type="GeneID" id="108674068"/>
<dbReference type="GO" id="GO:0070062">
    <property type="term" value="C:extracellular exosome"/>
    <property type="evidence" value="ECO:0007669"/>
    <property type="project" value="TreeGrafter"/>
</dbReference>
<gene>
    <name evidence="20" type="primary">LOC108674068</name>
</gene>
<proteinExistence type="inferred from homology"/>
<evidence type="ECO:0000313" key="20">
    <source>
        <dbReference type="RefSeq" id="XP_018017456.2"/>
    </source>
</evidence>
<keyword evidence="9" id="KW-0344">Guanine-nucleotide releasing factor</keyword>
<evidence type="ECO:0000259" key="18">
    <source>
        <dbReference type="PROSITE" id="PS50222"/>
    </source>
</evidence>
<dbReference type="CDD" id="cd00051">
    <property type="entry name" value="EFh"/>
    <property type="match status" value="1"/>
</dbReference>
<evidence type="ECO:0000256" key="4">
    <source>
        <dbReference type="ARBA" id="ARBA00004613"/>
    </source>
</evidence>
<evidence type="ECO:0000256" key="3">
    <source>
        <dbReference type="ARBA" id="ARBA00004555"/>
    </source>
</evidence>
<keyword evidence="12" id="KW-0106">Calcium</keyword>